<accession>A0A9D4NIN7</accession>
<evidence type="ECO:0000313" key="2">
    <source>
        <dbReference type="EMBL" id="KAH3896165.1"/>
    </source>
</evidence>
<dbReference type="EMBL" id="JAIWYP010000001">
    <property type="protein sequence ID" value="KAH3896165.1"/>
    <property type="molecule type" value="Genomic_DNA"/>
</dbReference>
<feature type="region of interest" description="Disordered" evidence="1">
    <location>
        <begin position="240"/>
        <end position="447"/>
    </location>
</feature>
<reference evidence="2" key="2">
    <citation type="submission" date="2020-11" db="EMBL/GenBank/DDBJ databases">
        <authorList>
            <person name="McCartney M.A."/>
            <person name="Auch B."/>
            <person name="Kono T."/>
            <person name="Mallez S."/>
            <person name="Becker A."/>
            <person name="Gohl D.M."/>
            <person name="Silverstein K.A.T."/>
            <person name="Koren S."/>
            <person name="Bechman K.B."/>
            <person name="Herman A."/>
            <person name="Abrahante J.E."/>
            <person name="Garbe J."/>
        </authorList>
    </citation>
    <scope>NUCLEOTIDE SEQUENCE</scope>
    <source>
        <strain evidence="2">Duluth1</strain>
        <tissue evidence="2">Whole animal</tissue>
    </source>
</reference>
<dbReference type="PANTHER" id="PTHR35378:SF1">
    <property type="entry name" value="C2H2-TYPE DOMAIN-CONTAINING PROTEIN"/>
    <property type="match status" value="1"/>
</dbReference>
<comment type="caution">
    <text evidence="2">The sequence shown here is derived from an EMBL/GenBank/DDBJ whole genome shotgun (WGS) entry which is preliminary data.</text>
</comment>
<evidence type="ECO:0000256" key="1">
    <source>
        <dbReference type="SAM" id="MobiDB-lite"/>
    </source>
</evidence>
<feature type="region of interest" description="Disordered" evidence="1">
    <location>
        <begin position="183"/>
        <end position="211"/>
    </location>
</feature>
<protein>
    <submittedName>
        <fullName evidence="2">Uncharacterized protein</fullName>
    </submittedName>
</protein>
<dbReference type="Proteomes" id="UP000828390">
    <property type="component" value="Unassembled WGS sequence"/>
</dbReference>
<name>A0A9D4NIN7_DREPO</name>
<proteinExistence type="predicted"/>
<organism evidence="2 3">
    <name type="scientific">Dreissena polymorpha</name>
    <name type="common">Zebra mussel</name>
    <name type="synonym">Mytilus polymorpha</name>
    <dbReference type="NCBI Taxonomy" id="45954"/>
    <lineage>
        <taxon>Eukaryota</taxon>
        <taxon>Metazoa</taxon>
        <taxon>Spiralia</taxon>
        <taxon>Lophotrochozoa</taxon>
        <taxon>Mollusca</taxon>
        <taxon>Bivalvia</taxon>
        <taxon>Autobranchia</taxon>
        <taxon>Heteroconchia</taxon>
        <taxon>Euheterodonta</taxon>
        <taxon>Imparidentia</taxon>
        <taxon>Neoheterodontei</taxon>
        <taxon>Myida</taxon>
        <taxon>Dreissenoidea</taxon>
        <taxon>Dreissenidae</taxon>
        <taxon>Dreissena</taxon>
    </lineage>
</organism>
<dbReference type="AlphaFoldDB" id="A0A9D4NIN7"/>
<dbReference type="PANTHER" id="PTHR35378">
    <property type="entry name" value="UNNAMED PRODUCT"/>
    <property type="match status" value="1"/>
</dbReference>
<reference evidence="2" key="1">
    <citation type="journal article" date="2019" name="bioRxiv">
        <title>The Genome of the Zebra Mussel, Dreissena polymorpha: A Resource for Invasive Species Research.</title>
        <authorList>
            <person name="McCartney M.A."/>
            <person name="Auch B."/>
            <person name="Kono T."/>
            <person name="Mallez S."/>
            <person name="Zhang Y."/>
            <person name="Obille A."/>
            <person name="Becker A."/>
            <person name="Abrahante J.E."/>
            <person name="Garbe J."/>
            <person name="Badalamenti J.P."/>
            <person name="Herman A."/>
            <person name="Mangelson H."/>
            <person name="Liachko I."/>
            <person name="Sullivan S."/>
            <person name="Sone E.D."/>
            <person name="Koren S."/>
            <person name="Silverstein K.A.T."/>
            <person name="Beckman K.B."/>
            <person name="Gohl D.M."/>
        </authorList>
    </citation>
    <scope>NUCLEOTIDE SEQUENCE</scope>
    <source>
        <strain evidence="2">Duluth1</strain>
        <tissue evidence="2">Whole animal</tissue>
    </source>
</reference>
<feature type="compositionally biased region" description="Polar residues" evidence="1">
    <location>
        <begin position="251"/>
        <end position="280"/>
    </location>
</feature>
<feature type="compositionally biased region" description="Polar residues" evidence="1">
    <location>
        <begin position="347"/>
        <end position="368"/>
    </location>
</feature>
<keyword evidence="3" id="KW-1185">Reference proteome</keyword>
<feature type="compositionally biased region" description="Basic and acidic residues" evidence="1">
    <location>
        <begin position="369"/>
        <end position="384"/>
    </location>
</feature>
<feature type="compositionally biased region" description="Basic and acidic residues" evidence="1">
    <location>
        <begin position="407"/>
        <end position="418"/>
    </location>
</feature>
<feature type="compositionally biased region" description="Basic and acidic residues" evidence="1">
    <location>
        <begin position="331"/>
        <end position="346"/>
    </location>
</feature>
<evidence type="ECO:0000313" key="3">
    <source>
        <dbReference type="Proteomes" id="UP000828390"/>
    </source>
</evidence>
<gene>
    <name evidence="2" type="ORF">DPMN_020338</name>
</gene>
<feature type="compositionally biased region" description="Polar residues" evidence="1">
    <location>
        <begin position="291"/>
        <end position="325"/>
    </location>
</feature>
<sequence>MDLKPSQIFYSQDSINNVFDKRSSHNGTRIGDTLDDVCEGRCQVSSIPKITVVNRDGKWVTADNRRLWVFRELERLGKCDTIPVRISSYIHEAKLTSYNGGTSVHVRGPAGGYWHNKPTPYKPKVQSKLRISNKAAVYQSKYKVKDSSESPTLFSYQAPKSKPQSSIPAHMTTAIKTNVAMTVQTSPEHSPQLTIRSTSDSLPSNPLSSGLQATYKDPVIISPISSSSSKYPCFSDIGTANDDYSQRHTHSSQSQYRDQRSCSTQGGNSGSQYGDQSNYSKKSELFVSQDRVPQSNYSTQCESPGSQNRDQLSNYSKQGSPSRPTVSRSDSSVDHSSVRATEHASNRDQLSNYSKQGSPSRPTVSKSDTSVDHSSVRATEHASNRDQLSNYSKQGSPSRPTVSKSDTSVDHSSVRATEHASNASEPRYVMPSYREDSRPNSGDSNQSCCGCTIL</sequence>
<feature type="compositionally biased region" description="Polar residues" evidence="1">
    <location>
        <begin position="385"/>
        <end position="406"/>
    </location>
</feature>